<dbReference type="Pfam" id="PF00129">
    <property type="entry name" value="MHC_I"/>
    <property type="match status" value="1"/>
</dbReference>
<reference evidence="5" key="1">
    <citation type="submission" date="2023-09" db="UniProtKB">
        <authorList>
            <consortium name="Ensembl"/>
        </authorList>
    </citation>
    <scope>IDENTIFICATION</scope>
</reference>
<evidence type="ECO:0000256" key="3">
    <source>
        <dbReference type="SAM" id="Phobius"/>
    </source>
</evidence>
<dbReference type="InterPro" id="IPR037055">
    <property type="entry name" value="MHC_I-like_Ag-recog_sf"/>
</dbReference>
<evidence type="ECO:0000256" key="1">
    <source>
        <dbReference type="ARBA" id="ARBA00023180"/>
    </source>
</evidence>
<dbReference type="SMART" id="SM00407">
    <property type="entry name" value="IGc1"/>
    <property type="match status" value="1"/>
</dbReference>
<dbReference type="GO" id="GO:0009897">
    <property type="term" value="C:external side of plasma membrane"/>
    <property type="evidence" value="ECO:0007669"/>
    <property type="project" value="TreeGrafter"/>
</dbReference>
<dbReference type="InterPro" id="IPR013783">
    <property type="entry name" value="Ig-like_fold"/>
</dbReference>
<keyword evidence="3" id="KW-1133">Transmembrane helix</keyword>
<organism evidence="5">
    <name type="scientific">Pundamilia nyererei</name>
    <dbReference type="NCBI Taxonomy" id="303518"/>
    <lineage>
        <taxon>Eukaryota</taxon>
        <taxon>Metazoa</taxon>
        <taxon>Chordata</taxon>
        <taxon>Craniata</taxon>
        <taxon>Vertebrata</taxon>
        <taxon>Euteleostomi</taxon>
        <taxon>Actinopterygii</taxon>
        <taxon>Neopterygii</taxon>
        <taxon>Teleostei</taxon>
        <taxon>Neoteleostei</taxon>
        <taxon>Acanthomorphata</taxon>
        <taxon>Ovalentaria</taxon>
        <taxon>Cichlomorphae</taxon>
        <taxon>Cichliformes</taxon>
        <taxon>Cichlidae</taxon>
        <taxon>African cichlids</taxon>
        <taxon>Pseudocrenilabrinae</taxon>
        <taxon>Haplochromini</taxon>
        <taxon>Pundamilia</taxon>
    </lineage>
</organism>
<evidence type="ECO:0000313" key="5">
    <source>
        <dbReference type="Ensembl" id="ENSPNYP00000019757.1"/>
    </source>
</evidence>
<evidence type="ECO:0000256" key="2">
    <source>
        <dbReference type="RuleBase" id="RU004439"/>
    </source>
</evidence>
<dbReference type="InterPro" id="IPR003597">
    <property type="entry name" value="Ig_C1-set"/>
</dbReference>
<dbReference type="InterPro" id="IPR011162">
    <property type="entry name" value="MHC_I/II-like_Ag-recog"/>
</dbReference>
<keyword evidence="3" id="KW-0472">Membrane</keyword>
<dbReference type="GO" id="GO:0005615">
    <property type="term" value="C:extracellular space"/>
    <property type="evidence" value="ECO:0007669"/>
    <property type="project" value="TreeGrafter"/>
</dbReference>
<dbReference type="PANTHER" id="PTHR16675">
    <property type="entry name" value="MHC CLASS I-RELATED"/>
    <property type="match status" value="1"/>
</dbReference>
<feature type="transmembrane region" description="Helical" evidence="3">
    <location>
        <begin position="337"/>
        <end position="362"/>
    </location>
</feature>
<dbReference type="Ensembl" id="ENSPNYT00000020245.1">
    <property type="protein sequence ID" value="ENSPNYP00000019757.1"/>
    <property type="gene ID" value="ENSPNYG00000013880.1"/>
</dbReference>
<dbReference type="InterPro" id="IPR011161">
    <property type="entry name" value="MHC_I-like_Ag-recog"/>
</dbReference>
<dbReference type="Gene3D" id="3.30.500.10">
    <property type="entry name" value="MHC class I-like antigen recognition-like"/>
    <property type="match status" value="1"/>
</dbReference>
<comment type="similarity">
    <text evidence="2">Belongs to the MHC class I family.</text>
</comment>
<dbReference type="AlphaFoldDB" id="A0A3B4GA20"/>
<accession>A0A3B4GA20</accession>
<dbReference type="PRINTS" id="PR01638">
    <property type="entry name" value="MHCCLASSI"/>
</dbReference>
<feature type="domain" description="Ig-like" evidence="4">
    <location>
        <begin position="224"/>
        <end position="298"/>
    </location>
</feature>
<keyword evidence="1" id="KW-0325">Glycoprotein</keyword>
<dbReference type="GeneTree" id="ENSGT01120000271828"/>
<name>A0A3B4GA20_9CICH</name>
<keyword evidence="3" id="KW-0812">Transmembrane</keyword>
<dbReference type="GO" id="GO:0006955">
    <property type="term" value="P:immune response"/>
    <property type="evidence" value="ECO:0007669"/>
    <property type="project" value="TreeGrafter"/>
</dbReference>
<dbReference type="SUPFAM" id="SSF48726">
    <property type="entry name" value="Immunoglobulin"/>
    <property type="match status" value="1"/>
</dbReference>
<sequence>MCTLIFIICSGLGTHICKYSKVHIYHCTCVIIDHTHLLWSLIHTELIIFLINVYIFHLFFVGFPVIDGIQMAYYCDSSNKILEARQDWAKKILDTNPQMLESLTDYCFVDRPNLFRLWISSLKQQLNQTVHILQMIEGCEWDENTGEVTGLLQYGYDGEDFLKLDLKTLTWIALKPEADIIKQSWDADTTRMKDREKILTKICPEWLKMYVESGNSSLQRTVLPSVSLLQKTPSSPVSCHATGFYPNRPLMFWRKDGEELHEGVDPGEILPNNDETFQMSVDLNVSSVTPEDWGRYDCVFQLSGGEDILVTKLNKTVIRTNWGKKIFNTDEETSSDMLFNTIAAVVVFVVLILIAAAGFAVWKKRKGERFKETEFTSQPVADGKCSVRLFLLYFLH</sequence>
<dbReference type="PANTHER" id="PTHR16675:SF237">
    <property type="entry name" value="MHC CLASS I ANTIGEN TRANSCRIPT VARIANT 1-RELATED"/>
    <property type="match status" value="1"/>
</dbReference>
<dbReference type="SUPFAM" id="SSF54452">
    <property type="entry name" value="MHC antigen-recognition domain"/>
    <property type="match status" value="1"/>
</dbReference>
<feature type="transmembrane region" description="Helical" evidence="3">
    <location>
        <begin position="46"/>
        <end position="66"/>
    </location>
</feature>
<dbReference type="FunFam" id="2.60.40.10:FF:000943">
    <property type="entry name" value="Classical MHC class I molecule, alpha-chain"/>
    <property type="match status" value="1"/>
</dbReference>
<protein>
    <submittedName>
        <fullName evidence="5">Major histocompatibility complex class I-related gene protein-like</fullName>
    </submittedName>
</protein>
<dbReference type="Pfam" id="PF07654">
    <property type="entry name" value="C1-set"/>
    <property type="match status" value="1"/>
</dbReference>
<dbReference type="Gene3D" id="2.60.40.10">
    <property type="entry name" value="Immunoglobulins"/>
    <property type="match status" value="1"/>
</dbReference>
<dbReference type="InterPro" id="IPR050208">
    <property type="entry name" value="MHC_class-I_related"/>
</dbReference>
<dbReference type="PROSITE" id="PS50835">
    <property type="entry name" value="IG_LIKE"/>
    <property type="match status" value="1"/>
</dbReference>
<dbReference type="InterPro" id="IPR007110">
    <property type="entry name" value="Ig-like_dom"/>
</dbReference>
<dbReference type="InterPro" id="IPR001039">
    <property type="entry name" value="MHC_I_a_a1/a2"/>
</dbReference>
<dbReference type="InterPro" id="IPR036179">
    <property type="entry name" value="Ig-like_dom_sf"/>
</dbReference>
<proteinExistence type="inferred from homology"/>
<evidence type="ECO:0000259" key="4">
    <source>
        <dbReference type="PROSITE" id="PS50835"/>
    </source>
</evidence>